<dbReference type="InterPro" id="IPR002053">
    <property type="entry name" value="Glyco_hydro_25"/>
</dbReference>
<dbReference type="InterPro" id="IPR018077">
    <property type="entry name" value="Glyco_hydro_fam25_subgr"/>
</dbReference>
<evidence type="ECO:0000256" key="3">
    <source>
        <dbReference type="ARBA" id="ARBA00023295"/>
    </source>
</evidence>
<dbReference type="PROSITE" id="PS51904">
    <property type="entry name" value="GLYCOSYL_HYDROL_F25_2"/>
    <property type="match status" value="1"/>
</dbReference>
<evidence type="ECO:0000313" key="5">
    <source>
        <dbReference type="Proteomes" id="UP001157914"/>
    </source>
</evidence>
<dbReference type="PANTHER" id="PTHR34135:SF2">
    <property type="entry name" value="LYSOZYME"/>
    <property type="match status" value="1"/>
</dbReference>
<keyword evidence="2" id="KW-0378">Hydrolase</keyword>
<dbReference type="EMBL" id="FXTT01000006">
    <property type="protein sequence ID" value="SMP35618.1"/>
    <property type="molecule type" value="Genomic_DNA"/>
</dbReference>
<dbReference type="SMART" id="SM00641">
    <property type="entry name" value="Glyco_25"/>
    <property type="match status" value="1"/>
</dbReference>
<dbReference type="SUPFAM" id="SSF51445">
    <property type="entry name" value="(Trans)glycosidases"/>
    <property type="match status" value="1"/>
</dbReference>
<gene>
    <name evidence="4" type="ORF">SAMN06265374_4061</name>
</gene>
<comment type="similarity">
    <text evidence="1">Belongs to the glycosyl hydrolase 25 family.</text>
</comment>
<evidence type="ECO:0000313" key="4">
    <source>
        <dbReference type="EMBL" id="SMP35618.1"/>
    </source>
</evidence>
<sequence>MNSWTGAGIDVSHYQGTISWETVGNTIDFAMIKASEGDTEMDPLFQTNWAGCKNNGILCGAYHFFLPTDSFLNQADLLISQLQSVGFDPEIDLPPAIDCEEMQGVSTSTYIFALQHLVTLLAQQIGCTPMIYVSPAFWDGLNNPDFSKCPLWIADYTAADTPEIPAPWATYAIWQSSDEGQIDGVAGDVDLDSANPSWSPNARQEPKLQWF</sequence>
<dbReference type="Pfam" id="PF01183">
    <property type="entry name" value="Glyco_hydro_25"/>
    <property type="match status" value="1"/>
</dbReference>
<reference evidence="4 5" key="1">
    <citation type="submission" date="2017-05" db="EMBL/GenBank/DDBJ databases">
        <authorList>
            <person name="Varghese N."/>
            <person name="Submissions S."/>
        </authorList>
    </citation>
    <scope>NUCLEOTIDE SEQUENCE [LARGE SCALE GENOMIC DNA]</scope>
    <source>
        <strain evidence="4 5">DSM 15949</strain>
    </source>
</reference>
<accession>A0ABY1PJR2</accession>
<evidence type="ECO:0000256" key="2">
    <source>
        <dbReference type="ARBA" id="ARBA00022801"/>
    </source>
</evidence>
<dbReference type="RefSeq" id="WP_155191072.1">
    <property type="nucleotide sequence ID" value="NZ_BAAAEA010000002.1"/>
</dbReference>
<dbReference type="Gene3D" id="3.20.20.80">
    <property type="entry name" value="Glycosidases"/>
    <property type="match status" value="1"/>
</dbReference>
<dbReference type="InterPro" id="IPR017853">
    <property type="entry name" value="GH"/>
</dbReference>
<evidence type="ECO:0000256" key="1">
    <source>
        <dbReference type="ARBA" id="ARBA00010646"/>
    </source>
</evidence>
<comment type="caution">
    <text evidence="4">The sequence shown here is derived from an EMBL/GenBank/DDBJ whole genome shotgun (WGS) entry which is preliminary data.</text>
</comment>
<keyword evidence="5" id="KW-1185">Reference proteome</keyword>
<proteinExistence type="inferred from homology"/>
<dbReference type="PANTHER" id="PTHR34135">
    <property type="entry name" value="LYSOZYME"/>
    <property type="match status" value="1"/>
</dbReference>
<protein>
    <submittedName>
        <fullName evidence="4">Lysozyme</fullName>
    </submittedName>
</protein>
<dbReference type="Proteomes" id="UP001157914">
    <property type="component" value="Unassembled WGS sequence"/>
</dbReference>
<name>A0ABY1PJR2_9HYPH</name>
<keyword evidence="3" id="KW-0326">Glycosidase</keyword>
<organism evidence="4 5">
    <name type="scientific">Roseibium denhamense</name>
    <dbReference type="NCBI Taxonomy" id="76305"/>
    <lineage>
        <taxon>Bacteria</taxon>
        <taxon>Pseudomonadati</taxon>
        <taxon>Pseudomonadota</taxon>
        <taxon>Alphaproteobacteria</taxon>
        <taxon>Hyphomicrobiales</taxon>
        <taxon>Stappiaceae</taxon>
        <taxon>Roseibium</taxon>
    </lineage>
</organism>